<sequence length="106" mass="12280">MRAPQHELPEPRLRLPEWCDQKDLTPVNSEELNHPQESLRRRWWEEVNMAPPVPIYCEGVGASSWGPPVVGLEERQLSRAVRGEEVYLWSPVAEGQEHLRAEIPLH</sequence>
<evidence type="ECO:0000313" key="1">
    <source>
        <dbReference type="EMBL" id="MPC74256.1"/>
    </source>
</evidence>
<protein>
    <submittedName>
        <fullName evidence="1">Uncharacterized protein</fullName>
    </submittedName>
</protein>
<dbReference type="EMBL" id="VSRR010038546">
    <property type="protein sequence ID" value="MPC74256.1"/>
    <property type="molecule type" value="Genomic_DNA"/>
</dbReference>
<accession>A0A5B7HWZ3</accession>
<gene>
    <name evidence="1" type="ORF">E2C01_068610</name>
</gene>
<evidence type="ECO:0000313" key="2">
    <source>
        <dbReference type="Proteomes" id="UP000324222"/>
    </source>
</evidence>
<keyword evidence="2" id="KW-1185">Reference proteome</keyword>
<dbReference type="Proteomes" id="UP000324222">
    <property type="component" value="Unassembled WGS sequence"/>
</dbReference>
<comment type="caution">
    <text evidence="1">The sequence shown here is derived from an EMBL/GenBank/DDBJ whole genome shotgun (WGS) entry which is preliminary data.</text>
</comment>
<reference evidence="1 2" key="1">
    <citation type="submission" date="2019-05" db="EMBL/GenBank/DDBJ databases">
        <title>Another draft genome of Portunus trituberculatus and its Hox gene families provides insights of decapod evolution.</title>
        <authorList>
            <person name="Jeong J.-H."/>
            <person name="Song I."/>
            <person name="Kim S."/>
            <person name="Choi T."/>
            <person name="Kim D."/>
            <person name="Ryu S."/>
            <person name="Kim W."/>
        </authorList>
    </citation>
    <scope>NUCLEOTIDE SEQUENCE [LARGE SCALE GENOMIC DNA]</scope>
    <source>
        <tissue evidence="1">Muscle</tissue>
    </source>
</reference>
<dbReference type="AlphaFoldDB" id="A0A5B7HWZ3"/>
<organism evidence="1 2">
    <name type="scientific">Portunus trituberculatus</name>
    <name type="common">Swimming crab</name>
    <name type="synonym">Neptunus trituberculatus</name>
    <dbReference type="NCBI Taxonomy" id="210409"/>
    <lineage>
        <taxon>Eukaryota</taxon>
        <taxon>Metazoa</taxon>
        <taxon>Ecdysozoa</taxon>
        <taxon>Arthropoda</taxon>
        <taxon>Crustacea</taxon>
        <taxon>Multicrustacea</taxon>
        <taxon>Malacostraca</taxon>
        <taxon>Eumalacostraca</taxon>
        <taxon>Eucarida</taxon>
        <taxon>Decapoda</taxon>
        <taxon>Pleocyemata</taxon>
        <taxon>Brachyura</taxon>
        <taxon>Eubrachyura</taxon>
        <taxon>Portunoidea</taxon>
        <taxon>Portunidae</taxon>
        <taxon>Portuninae</taxon>
        <taxon>Portunus</taxon>
    </lineage>
</organism>
<proteinExistence type="predicted"/>
<name>A0A5B7HWZ3_PORTR</name>